<dbReference type="GO" id="GO:0000287">
    <property type="term" value="F:magnesium ion binding"/>
    <property type="evidence" value="ECO:0007669"/>
    <property type="project" value="InterPro"/>
</dbReference>
<proteinExistence type="predicted"/>
<dbReference type="GO" id="GO:0006310">
    <property type="term" value="P:DNA recombination"/>
    <property type="evidence" value="ECO:0007669"/>
    <property type="project" value="InterPro"/>
</dbReference>
<dbReference type="Gene3D" id="3.30.1330.70">
    <property type="entry name" value="Holliday junction resolvase RusA"/>
    <property type="match status" value="1"/>
</dbReference>
<reference evidence="1" key="1">
    <citation type="submission" date="2018-05" db="EMBL/GenBank/DDBJ databases">
        <authorList>
            <person name="Lanie J.A."/>
            <person name="Ng W.-L."/>
            <person name="Kazmierczak K.M."/>
            <person name="Andrzejewski T.M."/>
            <person name="Davidsen T.M."/>
            <person name="Wayne K.J."/>
            <person name="Tettelin H."/>
            <person name="Glass J.I."/>
            <person name="Rusch D."/>
            <person name="Podicherti R."/>
            <person name="Tsui H.-C.T."/>
            <person name="Winkler M.E."/>
        </authorList>
    </citation>
    <scope>NUCLEOTIDE SEQUENCE</scope>
</reference>
<gene>
    <name evidence="1" type="ORF">METZ01_LOCUS152913</name>
</gene>
<organism evidence="1">
    <name type="scientific">marine metagenome</name>
    <dbReference type="NCBI Taxonomy" id="408172"/>
    <lineage>
        <taxon>unclassified sequences</taxon>
        <taxon>metagenomes</taxon>
        <taxon>ecological metagenomes</taxon>
    </lineage>
</organism>
<protein>
    <submittedName>
        <fullName evidence="1">Uncharacterized protein</fullName>
    </submittedName>
</protein>
<sequence length="129" mass="14976">MNNKIINKKITIELYDVPPPEIRGNSRAHYKIMRKINRQRRETAKFLTLDAMQETGIKTLKPRIMVHYHFYNTREIDLDNLIIGMKCTLDGIVDSGLIEDDSPSKVKLEAEFSLCKKNEKKTLITLAEI</sequence>
<dbReference type="EMBL" id="UINC01025101">
    <property type="protein sequence ID" value="SVB00059.1"/>
    <property type="molecule type" value="Genomic_DNA"/>
</dbReference>
<accession>A0A382AF97</accession>
<dbReference type="SUPFAM" id="SSF103084">
    <property type="entry name" value="Holliday junction resolvase RusA"/>
    <property type="match status" value="1"/>
</dbReference>
<dbReference type="InterPro" id="IPR036614">
    <property type="entry name" value="RusA-like_sf"/>
</dbReference>
<evidence type="ECO:0000313" key="1">
    <source>
        <dbReference type="EMBL" id="SVB00059.1"/>
    </source>
</evidence>
<name>A0A382AF97_9ZZZZ</name>
<dbReference type="GO" id="GO:0006281">
    <property type="term" value="P:DNA repair"/>
    <property type="evidence" value="ECO:0007669"/>
    <property type="project" value="InterPro"/>
</dbReference>
<dbReference type="AlphaFoldDB" id="A0A382AF97"/>